<organism evidence="2 3">
    <name type="scientific">Streptomyces canus</name>
    <dbReference type="NCBI Taxonomy" id="58343"/>
    <lineage>
        <taxon>Bacteria</taxon>
        <taxon>Bacillati</taxon>
        <taxon>Actinomycetota</taxon>
        <taxon>Actinomycetes</taxon>
        <taxon>Kitasatosporales</taxon>
        <taxon>Streptomycetaceae</taxon>
        <taxon>Streptomyces</taxon>
        <taxon>Streptomyces aurantiacus group</taxon>
    </lineage>
</organism>
<gene>
    <name evidence="2" type="ORF">QFZ22_001112</name>
</gene>
<comment type="caution">
    <text evidence="2">The sequence shown here is derived from an EMBL/GenBank/DDBJ whole genome shotgun (WGS) entry which is preliminary data.</text>
</comment>
<dbReference type="EMBL" id="JAUSZV010000005">
    <property type="protein sequence ID" value="MDQ0905127.1"/>
    <property type="molecule type" value="Genomic_DNA"/>
</dbReference>
<keyword evidence="1" id="KW-0227">DNA damage</keyword>
<dbReference type="PANTHER" id="PTHR35369:SF2">
    <property type="entry name" value="BLR3025 PROTEIN"/>
    <property type="match status" value="1"/>
</dbReference>
<dbReference type="InterPro" id="IPR050356">
    <property type="entry name" value="SulA_CellDiv_inhibitor"/>
</dbReference>
<sequence>MELGVGLAVGAGAQSVGQEAAGFVAADGAAAGADHVAGAGVDLDGRLAGADADFDDPLRRPRPALVAVCGFCRAAFQQGDLAVDAVQPQGMPHPQGAQSLQVGRQVIEHIFDSRLKIETLRPRVFDLTFDNVVGEVSTMRTRATADGQGVVMHVRCADRLPEETYRQVLEELSGLSPVVQALPPTAALVDLRGALRYHGVDARRLGEVLRIRTISRLGVDVRIGIGPSRSRQVRGFLRAQDSELAGHLSSRRRSSSRLRQQGLVRPVLGRVW</sequence>
<name>A0AAW8F5H3_9ACTN</name>
<reference evidence="2" key="1">
    <citation type="submission" date="2023-07" db="EMBL/GenBank/DDBJ databases">
        <title>Comparative genomics of wheat-associated soil bacteria to identify genetic determinants of phenazine resistance.</title>
        <authorList>
            <person name="Mouncey N."/>
        </authorList>
    </citation>
    <scope>NUCLEOTIDE SEQUENCE</scope>
    <source>
        <strain evidence="2">V4I22</strain>
    </source>
</reference>
<dbReference type="GO" id="GO:0006281">
    <property type="term" value="P:DNA repair"/>
    <property type="evidence" value="ECO:0007669"/>
    <property type="project" value="TreeGrafter"/>
</dbReference>
<evidence type="ECO:0000256" key="1">
    <source>
        <dbReference type="ARBA" id="ARBA00022763"/>
    </source>
</evidence>
<proteinExistence type="predicted"/>
<evidence type="ECO:0000313" key="2">
    <source>
        <dbReference type="EMBL" id="MDQ0905127.1"/>
    </source>
</evidence>
<evidence type="ECO:0000313" key="3">
    <source>
        <dbReference type="Proteomes" id="UP001234216"/>
    </source>
</evidence>
<dbReference type="AlphaFoldDB" id="A0AAW8F5H3"/>
<dbReference type="InterPro" id="IPR043502">
    <property type="entry name" value="DNA/RNA_pol_sf"/>
</dbReference>
<dbReference type="Proteomes" id="UP001234216">
    <property type="component" value="Unassembled WGS sequence"/>
</dbReference>
<dbReference type="PANTHER" id="PTHR35369">
    <property type="entry name" value="BLR3025 PROTEIN-RELATED"/>
    <property type="match status" value="1"/>
</dbReference>
<protein>
    <submittedName>
        <fullName evidence="2">Uncharacterized protein</fullName>
    </submittedName>
</protein>
<accession>A0AAW8F5H3</accession>
<dbReference type="SUPFAM" id="SSF56672">
    <property type="entry name" value="DNA/RNA polymerases"/>
    <property type="match status" value="1"/>
</dbReference>